<keyword evidence="11" id="KW-1185">Reference proteome</keyword>
<evidence type="ECO:0000256" key="7">
    <source>
        <dbReference type="SAM" id="MobiDB-lite"/>
    </source>
</evidence>
<gene>
    <name evidence="8" type="ORF">CLV79_11018</name>
    <name evidence="9" type="ORF">LOS8367_03082</name>
</gene>
<dbReference type="Proteomes" id="UP000193495">
    <property type="component" value="Unassembled WGS sequence"/>
</dbReference>
<dbReference type="Gene3D" id="3.30.160.190">
    <property type="entry name" value="atu1810 like domain"/>
    <property type="match status" value="1"/>
</dbReference>
<protein>
    <submittedName>
        <fullName evidence="8">ETC complex I subunit-like protein</fullName>
    </submittedName>
</protein>
<keyword evidence="3" id="KW-0679">Respiratory chain</keyword>
<evidence type="ECO:0000256" key="1">
    <source>
        <dbReference type="ARBA" id="ARBA00004370"/>
    </source>
</evidence>
<reference evidence="9 10" key="1">
    <citation type="submission" date="2017-03" db="EMBL/GenBank/DDBJ databases">
        <authorList>
            <person name="Afonso C.L."/>
            <person name="Miller P.J."/>
            <person name="Scott M.A."/>
            <person name="Spackman E."/>
            <person name="Goraichik I."/>
            <person name="Dimitrov K.M."/>
            <person name="Suarez D.L."/>
            <person name="Swayne D.E."/>
        </authorList>
    </citation>
    <scope>NUCLEOTIDE SEQUENCE [LARGE SCALE GENOMIC DNA]</scope>
    <source>
        <strain evidence="9 10">CECT 8367</strain>
    </source>
</reference>
<evidence type="ECO:0000313" key="9">
    <source>
        <dbReference type="EMBL" id="SLN63593.1"/>
    </source>
</evidence>
<dbReference type="InterPro" id="IPR006885">
    <property type="entry name" value="NADH_UbQ_FeS_4_mit-like"/>
</dbReference>
<feature type="region of interest" description="Disordered" evidence="7">
    <location>
        <begin position="48"/>
        <end position="111"/>
    </location>
</feature>
<organism evidence="9 10">
    <name type="scientific">Limimaricola soesokkakensis</name>
    <dbReference type="NCBI Taxonomy" id="1343159"/>
    <lineage>
        <taxon>Bacteria</taxon>
        <taxon>Pseudomonadati</taxon>
        <taxon>Pseudomonadota</taxon>
        <taxon>Alphaproteobacteria</taxon>
        <taxon>Rhodobacterales</taxon>
        <taxon>Paracoccaceae</taxon>
        <taxon>Limimaricola</taxon>
    </lineage>
</organism>
<evidence type="ECO:0000313" key="11">
    <source>
        <dbReference type="Proteomes" id="UP000240624"/>
    </source>
</evidence>
<dbReference type="AlphaFoldDB" id="A0A1X6ZWE6"/>
<evidence type="ECO:0000313" key="10">
    <source>
        <dbReference type="Proteomes" id="UP000193495"/>
    </source>
</evidence>
<keyword evidence="5" id="KW-0249">Electron transport</keyword>
<dbReference type="Proteomes" id="UP000240624">
    <property type="component" value="Unassembled WGS sequence"/>
</dbReference>
<dbReference type="Pfam" id="PF04800">
    <property type="entry name" value="NDUS4"/>
    <property type="match status" value="1"/>
</dbReference>
<dbReference type="EMBL" id="FWFY01000011">
    <property type="protein sequence ID" value="SLN63593.1"/>
    <property type="molecule type" value="Genomic_DNA"/>
</dbReference>
<evidence type="ECO:0000256" key="3">
    <source>
        <dbReference type="ARBA" id="ARBA00022660"/>
    </source>
</evidence>
<keyword evidence="2" id="KW-0813">Transport</keyword>
<evidence type="ECO:0000256" key="4">
    <source>
        <dbReference type="ARBA" id="ARBA00022946"/>
    </source>
</evidence>
<comment type="subcellular location">
    <subcellularLocation>
        <location evidence="1">Membrane</location>
    </subcellularLocation>
</comment>
<evidence type="ECO:0000313" key="8">
    <source>
        <dbReference type="EMBL" id="PSK83439.1"/>
    </source>
</evidence>
<keyword evidence="4" id="KW-0809">Transit peptide</keyword>
<feature type="compositionally biased region" description="Basic and acidic residues" evidence="7">
    <location>
        <begin position="48"/>
        <end position="74"/>
    </location>
</feature>
<name>A0A1X6ZWE6_9RHOB</name>
<accession>A0A1X6ZWE6</accession>
<dbReference type="EMBL" id="PYGB01000010">
    <property type="protein sequence ID" value="PSK83439.1"/>
    <property type="molecule type" value="Genomic_DNA"/>
</dbReference>
<evidence type="ECO:0000256" key="5">
    <source>
        <dbReference type="ARBA" id="ARBA00022982"/>
    </source>
</evidence>
<reference evidence="8 11" key="2">
    <citation type="submission" date="2018-03" db="EMBL/GenBank/DDBJ databases">
        <title>Genomic Encyclopedia of Archaeal and Bacterial Type Strains, Phase II (KMG-II): from individual species to whole genera.</title>
        <authorList>
            <person name="Goeker M."/>
        </authorList>
    </citation>
    <scope>NUCLEOTIDE SEQUENCE [LARGE SCALE GENOMIC DNA]</scope>
    <source>
        <strain evidence="8 11">DSM 29956</strain>
    </source>
</reference>
<proteinExistence type="predicted"/>
<dbReference type="GO" id="GO:0022900">
    <property type="term" value="P:electron transport chain"/>
    <property type="evidence" value="ECO:0007669"/>
    <property type="project" value="InterPro"/>
</dbReference>
<dbReference type="InterPro" id="IPR038532">
    <property type="entry name" value="NDUFS4-like_sf"/>
</dbReference>
<evidence type="ECO:0000256" key="2">
    <source>
        <dbReference type="ARBA" id="ARBA00022448"/>
    </source>
</evidence>
<sequence>MGWVSDTDPDRQIELRFPSREAGLLYCRQRGWQPIVLPAQEREPVLKSNAERFVSERKPRSGPGHEARTDDARAGIEPLDEALIGSFPASDPPPLWADRIGPPLHPGDAAA</sequence>
<keyword evidence="6" id="KW-0472">Membrane</keyword>
<dbReference type="GO" id="GO:0016020">
    <property type="term" value="C:membrane"/>
    <property type="evidence" value="ECO:0007669"/>
    <property type="project" value="UniProtKB-SubCell"/>
</dbReference>
<evidence type="ECO:0000256" key="6">
    <source>
        <dbReference type="ARBA" id="ARBA00023136"/>
    </source>
</evidence>